<comment type="caution">
    <text evidence="7">The sequence shown here is derived from an EMBL/GenBank/DDBJ whole genome shotgun (WGS) entry which is preliminary data.</text>
</comment>
<dbReference type="InterPro" id="IPR004101">
    <property type="entry name" value="Mur_ligase_C"/>
</dbReference>
<dbReference type="EMBL" id="LBXN01000001">
    <property type="protein sequence ID" value="KKR34443.1"/>
    <property type="molecule type" value="Genomic_DNA"/>
</dbReference>
<feature type="transmembrane region" description="Helical" evidence="4">
    <location>
        <begin position="116"/>
        <end position="137"/>
    </location>
</feature>
<dbReference type="Pfam" id="PF02875">
    <property type="entry name" value="Mur_ligase_C"/>
    <property type="match status" value="1"/>
</dbReference>
<evidence type="ECO:0000313" key="7">
    <source>
        <dbReference type="EMBL" id="KKR34443.1"/>
    </source>
</evidence>
<name>A0A0G0Q2T8_9BACT</name>
<accession>A0A0G0Q2T8</accession>
<keyword evidence="4" id="KW-0812">Transmembrane</keyword>
<feature type="domain" description="Mur ligase central" evidence="6">
    <location>
        <begin position="191"/>
        <end position="382"/>
    </location>
</feature>
<dbReference type="InterPro" id="IPR036615">
    <property type="entry name" value="Mur_ligase_C_dom_sf"/>
</dbReference>
<feature type="transmembrane region" description="Helical" evidence="4">
    <location>
        <begin position="149"/>
        <end position="168"/>
    </location>
</feature>
<evidence type="ECO:0000256" key="3">
    <source>
        <dbReference type="ARBA" id="ARBA00022840"/>
    </source>
</evidence>
<proteinExistence type="predicted"/>
<keyword evidence="2" id="KW-0547">Nucleotide-binding</keyword>
<dbReference type="InterPro" id="IPR051046">
    <property type="entry name" value="MurCDEF_CellWall_CoF430Synth"/>
</dbReference>
<evidence type="ECO:0000256" key="2">
    <source>
        <dbReference type="ARBA" id="ARBA00022741"/>
    </source>
</evidence>
<dbReference type="AlphaFoldDB" id="A0A0G0Q2T8"/>
<evidence type="ECO:0000313" key="8">
    <source>
        <dbReference type="Proteomes" id="UP000034539"/>
    </source>
</evidence>
<evidence type="ECO:0000259" key="5">
    <source>
        <dbReference type="Pfam" id="PF02875"/>
    </source>
</evidence>
<feature type="domain" description="Mur ligase C-terminal" evidence="5">
    <location>
        <begin position="407"/>
        <end position="528"/>
    </location>
</feature>
<evidence type="ECO:0000259" key="6">
    <source>
        <dbReference type="Pfam" id="PF08245"/>
    </source>
</evidence>
<dbReference type="Pfam" id="PF08245">
    <property type="entry name" value="Mur_ligase_M"/>
    <property type="match status" value="1"/>
</dbReference>
<dbReference type="Proteomes" id="UP000034539">
    <property type="component" value="Unassembled WGS sequence"/>
</dbReference>
<protein>
    <submittedName>
        <fullName evidence="7">UDP-N-acetylmuramoyl-tripeptide-D-alanyl-D-alanine ligase</fullName>
    </submittedName>
</protein>
<dbReference type="Gene3D" id="3.40.1190.10">
    <property type="entry name" value="Mur-like, catalytic domain"/>
    <property type="match status" value="1"/>
</dbReference>
<dbReference type="Gene3D" id="3.90.190.20">
    <property type="entry name" value="Mur ligase, C-terminal domain"/>
    <property type="match status" value="1"/>
</dbReference>
<feature type="transmembrane region" description="Helical" evidence="4">
    <location>
        <begin position="82"/>
        <end position="100"/>
    </location>
</feature>
<dbReference type="PANTHER" id="PTHR43024:SF1">
    <property type="entry name" value="UDP-N-ACETYLMURAMOYL-TRIPEPTIDE--D-ALANYL-D-ALANINE LIGASE"/>
    <property type="match status" value="1"/>
</dbReference>
<dbReference type="GO" id="GO:0005524">
    <property type="term" value="F:ATP binding"/>
    <property type="evidence" value="ECO:0007669"/>
    <property type="project" value="UniProtKB-KW"/>
</dbReference>
<keyword evidence="3" id="KW-0067">ATP-binding</keyword>
<dbReference type="PATRIC" id="fig|1618450.3.peg.11"/>
<feature type="transmembrane region" description="Helical" evidence="4">
    <location>
        <begin position="52"/>
        <end position="70"/>
    </location>
</feature>
<sequence length="543" mass="62655">MIFQSLFIVFTFFYLLRTVRNIFYQLFLWQLKEYRWDRMYIHLKTYQGKKLVFGKISLIKWFAIFLWPFFESVGIYYFYYPYFPILIFFIYFTEGTLYLLEARSGFKMPKFTPKTLGVITLTVLILIFSYFNFITFSPFGLTLLLLDKILPLIIASFILIFSVPSLIYKKIIYMRAGLKRKSLPELKVIGITGSFGKTSTKEFLFTLLSSKYKVVKTNDFINTEIGVAKSLLSDVSSKTEFYIAEMAAYKKGEIKLISKIVAPDIGVVTAINEQHLELFGSIENTMKAKYELIESLKNNGIAIFNGNNKYCLTMEKWAKEKGLTTIIYGTNPQTARDLIAYDIKTYPDKLTFKVKKGKEVEAFDVQVLGFHNIENLLAAIALSTIENMKLREISMVAKKIRPFKKTMEPIEGINKSLFINDTFNVNPESVSAAISYLQQFKRKKILILQPMIELGDKTDKLHEKVIEEAVRVCDYIFLTNLNYHVAIMNGARKVEKGEKKVKSGTSEEIVMLLEGLLDPGDVVIFEGKETEKIMKRLLSKNKK</sequence>
<evidence type="ECO:0000256" key="1">
    <source>
        <dbReference type="ARBA" id="ARBA00022598"/>
    </source>
</evidence>
<dbReference type="InterPro" id="IPR013221">
    <property type="entry name" value="Mur_ligase_cen"/>
</dbReference>
<dbReference type="SUPFAM" id="SSF53623">
    <property type="entry name" value="MurD-like peptide ligases, catalytic domain"/>
    <property type="match status" value="1"/>
</dbReference>
<dbReference type="InterPro" id="IPR036565">
    <property type="entry name" value="Mur-like_cat_sf"/>
</dbReference>
<keyword evidence="1 7" id="KW-0436">Ligase</keyword>
<feature type="transmembrane region" description="Helical" evidence="4">
    <location>
        <begin position="6"/>
        <end position="31"/>
    </location>
</feature>
<gene>
    <name evidence="7" type="ORF">UT63_C0001G0010</name>
</gene>
<keyword evidence="4" id="KW-0472">Membrane</keyword>
<organism evidence="7 8">
    <name type="scientific">Candidatus Gottesmanbacteria bacterium GW2011_GWC2_39_8</name>
    <dbReference type="NCBI Taxonomy" id="1618450"/>
    <lineage>
        <taxon>Bacteria</taxon>
        <taxon>Candidatus Gottesmaniibacteriota</taxon>
    </lineage>
</organism>
<dbReference type="SUPFAM" id="SSF53244">
    <property type="entry name" value="MurD-like peptide ligases, peptide-binding domain"/>
    <property type="match status" value="1"/>
</dbReference>
<keyword evidence="4" id="KW-1133">Transmembrane helix</keyword>
<reference evidence="7 8" key="1">
    <citation type="journal article" date="2015" name="Nature">
        <title>rRNA introns, odd ribosomes, and small enigmatic genomes across a large radiation of phyla.</title>
        <authorList>
            <person name="Brown C.T."/>
            <person name="Hug L.A."/>
            <person name="Thomas B.C."/>
            <person name="Sharon I."/>
            <person name="Castelle C.J."/>
            <person name="Singh A."/>
            <person name="Wilkins M.J."/>
            <person name="Williams K.H."/>
            <person name="Banfield J.F."/>
        </authorList>
    </citation>
    <scope>NUCLEOTIDE SEQUENCE [LARGE SCALE GENOMIC DNA]</scope>
</reference>
<evidence type="ECO:0000256" key="4">
    <source>
        <dbReference type="SAM" id="Phobius"/>
    </source>
</evidence>
<dbReference type="GO" id="GO:0016881">
    <property type="term" value="F:acid-amino acid ligase activity"/>
    <property type="evidence" value="ECO:0007669"/>
    <property type="project" value="InterPro"/>
</dbReference>
<dbReference type="PANTHER" id="PTHR43024">
    <property type="entry name" value="UDP-N-ACETYLMURAMOYL-TRIPEPTIDE--D-ALANYL-D-ALANINE LIGASE"/>
    <property type="match status" value="1"/>
</dbReference>